<dbReference type="OrthoDB" id="9774591at2"/>
<gene>
    <name evidence="7" type="primary">gcvT</name>
    <name evidence="11" type="ORF">BD821_10815</name>
</gene>
<evidence type="ECO:0000259" key="10">
    <source>
        <dbReference type="Pfam" id="PF08669"/>
    </source>
</evidence>
<evidence type="ECO:0000256" key="4">
    <source>
        <dbReference type="ARBA" id="ARBA00022679"/>
    </source>
</evidence>
<dbReference type="Proteomes" id="UP000239863">
    <property type="component" value="Unassembled WGS sequence"/>
</dbReference>
<evidence type="ECO:0000256" key="8">
    <source>
        <dbReference type="PIRSR" id="PIRSR006487-1"/>
    </source>
</evidence>
<evidence type="ECO:0000256" key="2">
    <source>
        <dbReference type="ARBA" id="ARBA00012616"/>
    </source>
</evidence>
<comment type="similarity">
    <text evidence="1 7">Belongs to the GcvT family.</text>
</comment>
<keyword evidence="3 7" id="KW-0032">Aminotransferase</keyword>
<feature type="domain" description="Aminomethyltransferase C-terminal" evidence="10">
    <location>
        <begin position="285"/>
        <end position="363"/>
    </location>
</feature>
<accession>A0A2S6FXF0</accession>
<evidence type="ECO:0000313" key="11">
    <source>
        <dbReference type="EMBL" id="PPK48255.1"/>
    </source>
</evidence>
<dbReference type="InterPro" id="IPR029043">
    <property type="entry name" value="GcvT/YgfZ_C"/>
</dbReference>
<dbReference type="SUPFAM" id="SSF101790">
    <property type="entry name" value="Aminomethyltransferase beta-barrel domain"/>
    <property type="match status" value="1"/>
</dbReference>
<dbReference type="PANTHER" id="PTHR43757">
    <property type="entry name" value="AMINOMETHYLTRANSFERASE"/>
    <property type="match status" value="1"/>
</dbReference>
<proteinExistence type="inferred from homology"/>
<dbReference type="InterPro" id="IPR022903">
    <property type="entry name" value="GcvT_bac"/>
</dbReference>
<dbReference type="Pfam" id="PF01571">
    <property type="entry name" value="GCV_T"/>
    <property type="match status" value="1"/>
</dbReference>
<dbReference type="AlphaFoldDB" id="A0A2S6FXF0"/>
<feature type="binding site" evidence="8">
    <location>
        <position position="199"/>
    </location>
    <ligand>
        <name>substrate</name>
    </ligand>
</feature>
<dbReference type="Gene3D" id="3.30.1360.120">
    <property type="entry name" value="Probable tRNA modification gtpase trme, domain 1"/>
    <property type="match status" value="1"/>
</dbReference>
<protein>
    <recommendedName>
        <fullName evidence="2 7">Aminomethyltransferase</fullName>
        <ecNumber evidence="2 7">2.1.2.10</ecNumber>
    </recommendedName>
    <alternativeName>
        <fullName evidence="5 7">Glycine cleavage system T protein</fullName>
    </alternativeName>
</protein>
<dbReference type="GO" id="GO:0008168">
    <property type="term" value="F:methyltransferase activity"/>
    <property type="evidence" value="ECO:0007669"/>
    <property type="project" value="UniProtKB-KW"/>
</dbReference>
<dbReference type="GO" id="GO:0005829">
    <property type="term" value="C:cytosol"/>
    <property type="evidence" value="ECO:0007669"/>
    <property type="project" value="TreeGrafter"/>
</dbReference>
<comment type="caution">
    <text evidence="11">The sequence shown here is derived from an EMBL/GenBank/DDBJ whole genome shotgun (WGS) entry which is preliminary data.</text>
</comment>
<organism evidence="11 12">
    <name type="scientific">Clostridium algidicarnis DSM 15099</name>
    <dbReference type="NCBI Taxonomy" id="1121295"/>
    <lineage>
        <taxon>Bacteria</taxon>
        <taxon>Bacillati</taxon>
        <taxon>Bacillota</taxon>
        <taxon>Clostridia</taxon>
        <taxon>Eubacteriales</taxon>
        <taxon>Clostridiaceae</taxon>
        <taxon>Clostridium</taxon>
    </lineage>
</organism>
<dbReference type="HAMAP" id="MF_00259">
    <property type="entry name" value="GcvT"/>
    <property type="match status" value="1"/>
</dbReference>
<dbReference type="GO" id="GO:0005960">
    <property type="term" value="C:glycine cleavage complex"/>
    <property type="evidence" value="ECO:0007669"/>
    <property type="project" value="InterPro"/>
</dbReference>
<dbReference type="GO" id="GO:0008483">
    <property type="term" value="F:transaminase activity"/>
    <property type="evidence" value="ECO:0007669"/>
    <property type="project" value="UniProtKB-KW"/>
</dbReference>
<name>A0A2S6FXF0_9CLOT</name>
<reference evidence="11 12" key="1">
    <citation type="submission" date="2018-02" db="EMBL/GenBank/DDBJ databases">
        <title>Genomic Encyclopedia of Archaeal and Bacterial Type Strains, Phase II (KMG-II): from individual species to whole genera.</title>
        <authorList>
            <person name="Goeker M."/>
        </authorList>
    </citation>
    <scope>NUCLEOTIDE SEQUENCE [LARGE SCALE GENOMIC DNA]</scope>
    <source>
        <strain evidence="11 12">DSM 15099</strain>
    </source>
</reference>
<dbReference type="InterPro" id="IPR027266">
    <property type="entry name" value="TrmE/GcvT-like"/>
</dbReference>
<dbReference type="InterPro" id="IPR013977">
    <property type="entry name" value="GcvT_C"/>
</dbReference>
<dbReference type="EMBL" id="PTIS01000008">
    <property type="protein sequence ID" value="PPK48255.1"/>
    <property type="molecule type" value="Genomic_DNA"/>
</dbReference>
<dbReference type="SUPFAM" id="SSF103025">
    <property type="entry name" value="Folate-binding domain"/>
    <property type="match status" value="1"/>
</dbReference>
<dbReference type="EC" id="2.1.2.10" evidence="2 7"/>
<evidence type="ECO:0000256" key="1">
    <source>
        <dbReference type="ARBA" id="ARBA00008609"/>
    </source>
</evidence>
<keyword evidence="4 7" id="KW-0808">Transferase</keyword>
<dbReference type="NCBIfam" id="NF001567">
    <property type="entry name" value="PRK00389.1"/>
    <property type="match status" value="1"/>
</dbReference>
<evidence type="ECO:0000256" key="7">
    <source>
        <dbReference type="HAMAP-Rule" id="MF_00259"/>
    </source>
</evidence>
<feature type="domain" description="GCVT N-terminal" evidence="9">
    <location>
        <begin position="10"/>
        <end position="266"/>
    </location>
</feature>
<dbReference type="RefSeq" id="WP_104409849.1">
    <property type="nucleotide sequence ID" value="NZ_PTIS01000008.1"/>
</dbReference>
<comment type="subunit">
    <text evidence="7">The glycine cleavage system is composed of four proteins: P, T, L and H.</text>
</comment>
<dbReference type="STRING" id="37659.GCA_000703125_00452"/>
<dbReference type="NCBIfam" id="TIGR00528">
    <property type="entry name" value="gcvT"/>
    <property type="match status" value="1"/>
</dbReference>
<dbReference type="PIRSF" id="PIRSF006487">
    <property type="entry name" value="GcvT"/>
    <property type="match status" value="1"/>
</dbReference>
<evidence type="ECO:0000256" key="6">
    <source>
        <dbReference type="ARBA" id="ARBA00047665"/>
    </source>
</evidence>
<dbReference type="InterPro" id="IPR028896">
    <property type="entry name" value="GcvT/YgfZ/DmdA"/>
</dbReference>
<dbReference type="Pfam" id="PF08669">
    <property type="entry name" value="GCV_T_C"/>
    <property type="match status" value="1"/>
</dbReference>
<evidence type="ECO:0000259" key="9">
    <source>
        <dbReference type="Pfam" id="PF01571"/>
    </source>
</evidence>
<dbReference type="InterPro" id="IPR006223">
    <property type="entry name" value="GcvT"/>
</dbReference>
<dbReference type="Gene3D" id="3.30.70.1400">
    <property type="entry name" value="Aminomethyltransferase beta-barrel domains"/>
    <property type="match status" value="1"/>
</dbReference>
<dbReference type="GO" id="GO:0004047">
    <property type="term" value="F:aminomethyltransferase activity"/>
    <property type="evidence" value="ECO:0007669"/>
    <property type="project" value="UniProtKB-UniRule"/>
</dbReference>
<dbReference type="FunFam" id="2.40.30.110:FF:000003">
    <property type="entry name" value="Aminomethyltransferase"/>
    <property type="match status" value="1"/>
</dbReference>
<dbReference type="GO" id="GO:0019464">
    <property type="term" value="P:glycine decarboxylation via glycine cleavage system"/>
    <property type="evidence" value="ECO:0007669"/>
    <property type="project" value="UniProtKB-UniRule"/>
</dbReference>
<evidence type="ECO:0000313" key="12">
    <source>
        <dbReference type="Proteomes" id="UP000239863"/>
    </source>
</evidence>
<dbReference type="GO" id="GO:0032259">
    <property type="term" value="P:methylation"/>
    <property type="evidence" value="ECO:0007669"/>
    <property type="project" value="UniProtKB-KW"/>
</dbReference>
<dbReference type="Gene3D" id="4.10.1250.10">
    <property type="entry name" value="Aminomethyltransferase fragment"/>
    <property type="match status" value="1"/>
</dbReference>
<evidence type="ECO:0000256" key="3">
    <source>
        <dbReference type="ARBA" id="ARBA00022576"/>
    </source>
</evidence>
<comment type="catalytic activity">
    <reaction evidence="6 7">
        <text>N(6)-[(R)-S(8)-aminomethyldihydrolipoyl]-L-lysyl-[protein] + (6S)-5,6,7,8-tetrahydrofolate = N(6)-[(R)-dihydrolipoyl]-L-lysyl-[protein] + (6R)-5,10-methylene-5,6,7,8-tetrahydrofolate + NH4(+)</text>
        <dbReference type="Rhea" id="RHEA:16945"/>
        <dbReference type="Rhea" id="RHEA-COMP:10475"/>
        <dbReference type="Rhea" id="RHEA-COMP:10492"/>
        <dbReference type="ChEBI" id="CHEBI:15636"/>
        <dbReference type="ChEBI" id="CHEBI:28938"/>
        <dbReference type="ChEBI" id="CHEBI:57453"/>
        <dbReference type="ChEBI" id="CHEBI:83100"/>
        <dbReference type="ChEBI" id="CHEBI:83143"/>
        <dbReference type="EC" id="2.1.2.10"/>
    </reaction>
</comment>
<dbReference type="PANTHER" id="PTHR43757:SF2">
    <property type="entry name" value="AMINOMETHYLTRANSFERASE, MITOCHONDRIAL"/>
    <property type="match status" value="1"/>
</dbReference>
<dbReference type="Gene3D" id="2.40.30.110">
    <property type="entry name" value="Aminomethyltransferase beta-barrel domains"/>
    <property type="match status" value="1"/>
</dbReference>
<sequence length="370" mass="41808">MDNLRKTPLIDSYEKYGGKAVDYAGWLLPVEFEGIIPEHEAVRNNAGLFDVSHMGEITVKGKDALKFLQYIMTNDIGILENNQVVYTLMCYENGGVVDDLILYKFDEGDYFLVVNASNADKDFKWLCDNKEGFDIEIENVSPKYAQLALQGPKAQEILQRMVDVDLSDIKFFYFKRNVKIKGIDCLVSRTGYTGEDGFEIYMDPSGIVTLWDEILKEGKEDGVKPIGLGARDTLRFEANLPLYGNEISQDITPLEGGLGYFVKLNKEEFIGKDVLQKQKAEGLKRKVVGFEMTDRGIARHGYNVVDEDGKEIGIVTTGYFSPTLKKNIGCALINVENSEMGKEIFIQVRNRKLKATIISKKFYNKQTKSK</sequence>
<dbReference type="InterPro" id="IPR006222">
    <property type="entry name" value="GCVT_N"/>
</dbReference>
<keyword evidence="11" id="KW-0489">Methyltransferase</keyword>
<dbReference type="FunFam" id="3.30.70.1400:FF:000001">
    <property type="entry name" value="Aminomethyltransferase"/>
    <property type="match status" value="1"/>
</dbReference>
<comment type="function">
    <text evidence="7">The glycine cleavage system catalyzes the degradation of glycine.</text>
</comment>
<evidence type="ECO:0000256" key="5">
    <source>
        <dbReference type="ARBA" id="ARBA00031395"/>
    </source>
</evidence>